<dbReference type="OrthoDB" id="1493636at2"/>
<evidence type="ECO:0000313" key="6">
    <source>
        <dbReference type="Proteomes" id="UP000182257"/>
    </source>
</evidence>
<dbReference type="GO" id="GO:0006310">
    <property type="term" value="P:DNA recombination"/>
    <property type="evidence" value="ECO:0007669"/>
    <property type="project" value="UniProtKB-KW"/>
</dbReference>
<dbReference type="Pfam" id="PF13102">
    <property type="entry name" value="Phage_int_SAM_5"/>
    <property type="match status" value="1"/>
</dbReference>
<dbReference type="PANTHER" id="PTHR30349:SF64">
    <property type="entry name" value="PROPHAGE INTEGRASE INTD-RELATED"/>
    <property type="match status" value="1"/>
</dbReference>
<dbReference type="SUPFAM" id="SSF56349">
    <property type="entry name" value="DNA breaking-rejoining enzymes"/>
    <property type="match status" value="1"/>
</dbReference>
<keyword evidence="3" id="KW-0233">DNA recombination</keyword>
<dbReference type="InterPro" id="IPR050090">
    <property type="entry name" value="Tyrosine_recombinase_XerCD"/>
</dbReference>
<dbReference type="Gene3D" id="1.10.150.130">
    <property type="match status" value="1"/>
</dbReference>
<feature type="domain" description="Tyr recombinase" evidence="4">
    <location>
        <begin position="208"/>
        <end position="374"/>
    </location>
</feature>
<dbReference type="RefSeq" id="WP_139208869.1">
    <property type="nucleotide sequence ID" value="NZ_FNRF01000002.1"/>
</dbReference>
<dbReference type="InterPro" id="IPR002104">
    <property type="entry name" value="Integrase_catalytic"/>
</dbReference>
<evidence type="ECO:0000313" key="5">
    <source>
        <dbReference type="EMBL" id="SEA36836.1"/>
    </source>
</evidence>
<proteinExistence type="inferred from homology"/>
<name>A0A1H4ALK2_XYLRU</name>
<reference evidence="5 6" key="1">
    <citation type="submission" date="2016-10" db="EMBL/GenBank/DDBJ databases">
        <authorList>
            <person name="de Groot N.N."/>
        </authorList>
    </citation>
    <scope>NUCLEOTIDE SEQUENCE [LARGE SCALE GENOMIC DNA]</scope>
    <source>
        <strain evidence="5 6">D31d</strain>
    </source>
</reference>
<sequence>MKQHVRVVFDRKKASAKTGTGKIELCVYLKEGERKWITVGTASPENWMSVSNSRSITSKVEHYEQVIKAMELLKEDMTISNFNRYVEFEQLGHNQDKVLFNGNDLRQSFVEFCRKHMEQENLAQNSIKDIKVVLKSVEESGLLNTLADLTPANVRAYDAWLRKPNTRTDYTINGYHKKVRKYTKILWQQEIISIDPYDHVKFPKGTNKERHPLTENEIIKIRDAEFYGRKDRARDLFVFMAYTGLAYCDMCLFNFKTMTELHDDYYYIDGARLKTGSNFFTPILPPALAVLEKYDFKLPIISNQKLNDYLHLIQDTLDIRNEVTCHIGRHSFATLMLTYGIPIEKVKRMLGHKNIATTQIYAKILKKNVEDSVNEILPTLR</sequence>
<dbReference type="InterPro" id="IPR011010">
    <property type="entry name" value="DNA_brk_join_enz"/>
</dbReference>
<accession>A0A1H4ALK2</accession>
<dbReference type="InterPro" id="IPR010998">
    <property type="entry name" value="Integrase_recombinase_N"/>
</dbReference>
<dbReference type="PANTHER" id="PTHR30349">
    <property type="entry name" value="PHAGE INTEGRASE-RELATED"/>
    <property type="match status" value="1"/>
</dbReference>
<evidence type="ECO:0000259" key="4">
    <source>
        <dbReference type="PROSITE" id="PS51898"/>
    </source>
</evidence>
<dbReference type="GO" id="GO:0003677">
    <property type="term" value="F:DNA binding"/>
    <property type="evidence" value="ECO:0007669"/>
    <property type="project" value="UniProtKB-KW"/>
</dbReference>
<dbReference type="InterPro" id="IPR025269">
    <property type="entry name" value="SAM-like_dom"/>
</dbReference>
<protein>
    <submittedName>
        <fullName evidence="5">Site-specific recombinase XerD</fullName>
    </submittedName>
</protein>
<dbReference type="GO" id="GO:0015074">
    <property type="term" value="P:DNA integration"/>
    <property type="evidence" value="ECO:0007669"/>
    <property type="project" value="InterPro"/>
</dbReference>
<keyword evidence="2" id="KW-0238">DNA-binding</keyword>
<dbReference type="InterPro" id="IPR013762">
    <property type="entry name" value="Integrase-like_cat_sf"/>
</dbReference>
<dbReference type="AlphaFoldDB" id="A0A1H4ALK2"/>
<dbReference type="Pfam" id="PF00589">
    <property type="entry name" value="Phage_integrase"/>
    <property type="match status" value="1"/>
</dbReference>
<evidence type="ECO:0000256" key="2">
    <source>
        <dbReference type="ARBA" id="ARBA00023125"/>
    </source>
</evidence>
<dbReference type="PROSITE" id="PS51898">
    <property type="entry name" value="TYR_RECOMBINASE"/>
    <property type="match status" value="1"/>
</dbReference>
<comment type="similarity">
    <text evidence="1">Belongs to the 'phage' integrase family.</text>
</comment>
<dbReference type="Proteomes" id="UP000182257">
    <property type="component" value="Unassembled WGS sequence"/>
</dbReference>
<evidence type="ECO:0000256" key="3">
    <source>
        <dbReference type="ARBA" id="ARBA00023172"/>
    </source>
</evidence>
<gene>
    <name evidence="5" type="ORF">SAMN05216462_1278</name>
</gene>
<dbReference type="CDD" id="cd01185">
    <property type="entry name" value="INTN1_C_like"/>
    <property type="match status" value="1"/>
</dbReference>
<evidence type="ECO:0000256" key="1">
    <source>
        <dbReference type="ARBA" id="ARBA00008857"/>
    </source>
</evidence>
<dbReference type="Gene3D" id="1.10.443.10">
    <property type="entry name" value="Intergrase catalytic core"/>
    <property type="match status" value="1"/>
</dbReference>
<organism evidence="5 6">
    <name type="scientific">Xylanibacter ruminicola</name>
    <name type="common">Prevotella ruminicola</name>
    <dbReference type="NCBI Taxonomy" id="839"/>
    <lineage>
        <taxon>Bacteria</taxon>
        <taxon>Pseudomonadati</taxon>
        <taxon>Bacteroidota</taxon>
        <taxon>Bacteroidia</taxon>
        <taxon>Bacteroidales</taxon>
        <taxon>Prevotellaceae</taxon>
        <taxon>Xylanibacter</taxon>
    </lineage>
</organism>
<dbReference type="EMBL" id="FNRF01000002">
    <property type="protein sequence ID" value="SEA36836.1"/>
    <property type="molecule type" value="Genomic_DNA"/>
</dbReference>